<dbReference type="InterPro" id="IPR000944">
    <property type="entry name" value="Tscrpt_reg_Rrf2"/>
</dbReference>
<dbReference type="Proteomes" id="UP000051992">
    <property type="component" value="Unassembled WGS sequence"/>
</dbReference>
<dbReference type="EMBL" id="JQBM01000001">
    <property type="protein sequence ID" value="KRN46956.1"/>
    <property type="molecule type" value="Genomic_DNA"/>
</dbReference>
<dbReference type="InterPro" id="IPR036390">
    <property type="entry name" value="WH_DNA-bd_sf"/>
</dbReference>
<proteinExistence type="predicted"/>
<evidence type="ECO:0000313" key="2">
    <source>
        <dbReference type="Proteomes" id="UP000051992"/>
    </source>
</evidence>
<dbReference type="OrthoDB" id="9808360at2"/>
<dbReference type="PANTHER" id="PTHR33221">
    <property type="entry name" value="WINGED HELIX-TURN-HELIX TRANSCRIPTIONAL REGULATOR, RRF2 FAMILY"/>
    <property type="match status" value="1"/>
</dbReference>
<evidence type="ECO:0000313" key="1">
    <source>
        <dbReference type="EMBL" id="KRN46956.1"/>
    </source>
</evidence>
<dbReference type="GeneID" id="86899354"/>
<accession>A0A0R2HA11</accession>
<sequence>MKYKDSFEGAICIVLLLANDRYPQKISSNEISELMQSSNAYTKKILANLVRENVIASDTGKGGGYYLIKNTDDISLLDIYYAIEGKTKNYHPKHLADNFLEGASDIRSGEEEVASFMEKAEQAYLQRLNSYKISQLIRAHRPERSHT</sequence>
<keyword evidence="2" id="KW-1185">Reference proteome</keyword>
<dbReference type="InterPro" id="IPR036388">
    <property type="entry name" value="WH-like_DNA-bd_sf"/>
</dbReference>
<dbReference type="SUPFAM" id="SSF46785">
    <property type="entry name" value="Winged helix' DNA-binding domain"/>
    <property type="match status" value="1"/>
</dbReference>
<gene>
    <name evidence="1" type="ORF">IV50_GL000223</name>
</gene>
<dbReference type="PROSITE" id="PS51197">
    <property type="entry name" value="HTH_RRF2_2"/>
    <property type="match status" value="1"/>
</dbReference>
<dbReference type="PANTHER" id="PTHR33221:SF9">
    <property type="entry name" value="RRF2 FAMILY PROTEIN"/>
    <property type="match status" value="1"/>
</dbReference>
<reference evidence="1 2" key="1">
    <citation type="journal article" date="2015" name="Genome Announc.">
        <title>Expanding the biotechnology potential of lactobacilli through comparative genomics of 213 strains and associated genera.</title>
        <authorList>
            <person name="Sun Z."/>
            <person name="Harris H.M."/>
            <person name="McCann A."/>
            <person name="Guo C."/>
            <person name="Argimon S."/>
            <person name="Zhang W."/>
            <person name="Yang X."/>
            <person name="Jeffery I.B."/>
            <person name="Cooney J.C."/>
            <person name="Kagawa T.F."/>
            <person name="Liu W."/>
            <person name="Song Y."/>
            <person name="Salvetti E."/>
            <person name="Wrobel A."/>
            <person name="Rasinkangas P."/>
            <person name="Parkhill J."/>
            <person name="Rea M.C."/>
            <person name="O'Sullivan O."/>
            <person name="Ritari J."/>
            <person name="Douillard F.P."/>
            <person name="Paul Ross R."/>
            <person name="Yang R."/>
            <person name="Briner A.E."/>
            <person name="Felis G.E."/>
            <person name="de Vos W.M."/>
            <person name="Barrangou R."/>
            <person name="Klaenhammer T.R."/>
            <person name="Caufield P.W."/>
            <person name="Cui Y."/>
            <person name="Zhang H."/>
            <person name="O'Toole P.W."/>
        </authorList>
    </citation>
    <scope>NUCLEOTIDE SEQUENCE [LARGE SCALE GENOMIC DNA]</scope>
    <source>
        <strain evidence="1 2">DSM 20410</strain>
    </source>
</reference>
<dbReference type="PATRIC" id="fig|1629.5.peg.226"/>
<organism evidence="1 2">
    <name type="scientific">Weissella viridescens</name>
    <name type="common">Lactobacillus viridescens</name>
    <dbReference type="NCBI Taxonomy" id="1629"/>
    <lineage>
        <taxon>Bacteria</taxon>
        <taxon>Bacillati</taxon>
        <taxon>Bacillota</taxon>
        <taxon>Bacilli</taxon>
        <taxon>Lactobacillales</taxon>
        <taxon>Lactobacillaceae</taxon>
        <taxon>Weissella</taxon>
    </lineage>
</organism>
<dbReference type="GO" id="GO:0005829">
    <property type="term" value="C:cytosol"/>
    <property type="evidence" value="ECO:0007669"/>
    <property type="project" value="TreeGrafter"/>
</dbReference>
<dbReference type="AlphaFoldDB" id="A0A0R2HA11"/>
<dbReference type="GO" id="GO:0003700">
    <property type="term" value="F:DNA-binding transcription factor activity"/>
    <property type="evidence" value="ECO:0007669"/>
    <property type="project" value="TreeGrafter"/>
</dbReference>
<protein>
    <submittedName>
        <fullName evidence="1">Uncharacterized protein</fullName>
    </submittedName>
</protein>
<dbReference type="RefSeq" id="WP_057743829.1">
    <property type="nucleotide sequence ID" value="NZ_BJLU01000001.1"/>
</dbReference>
<dbReference type="Gene3D" id="1.10.10.10">
    <property type="entry name" value="Winged helix-like DNA-binding domain superfamily/Winged helix DNA-binding domain"/>
    <property type="match status" value="1"/>
</dbReference>
<name>A0A0R2HA11_WEIVI</name>
<comment type="caution">
    <text evidence="1">The sequence shown here is derived from an EMBL/GenBank/DDBJ whole genome shotgun (WGS) entry which is preliminary data.</text>
</comment>
<dbReference type="Pfam" id="PF02082">
    <property type="entry name" value="Rrf2"/>
    <property type="match status" value="1"/>
</dbReference>